<organism evidence="1 2">
    <name type="scientific">Eretmocerus hayati</name>
    <dbReference type="NCBI Taxonomy" id="131215"/>
    <lineage>
        <taxon>Eukaryota</taxon>
        <taxon>Metazoa</taxon>
        <taxon>Ecdysozoa</taxon>
        <taxon>Arthropoda</taxon>
        <taxon>Hexapoda</taxon>
        <taxon>Insecta</taxon>
        <taxon>Pterygota</taxon>
        <taxon>Neoptera</taxon>
        <taxon>Endopterygota</taxon>
        <taxon>Hymenoptera</taxon>
        <taxon>Apocrita</taxon>
        <taxon>Proctotrupomorpha</taxon>
        <taxon>Chalcidoidea</taxon>
        <taxon>Aphelinidae</taxon>
        <taxon>Aphelininae</taxon>
        <taxon>Eretmocerus</taxon>
    </lineage>
</organism>
<comment type="caution">
    <text evidence="1">The sequence shown here is derived from an EMBL/GenBank/DDBJ whole genome shotgun (WGS) entry which is preliminary data.</text>
</comment>
<evidence type="ECO:0000313" key="2">
    <source>
        <dbReference type="Proteomes" id="UP001239111"/>
    </source>
</evidence>
<protein>
    <submittedName>
        <fullName evidence="1">Uncharacterized protein</fullName>
    </submittedName>
</protein>
<evidence type="ECO:0000313" key="1">
    <source>
        <dbReference type="EMBL" id="KAJ8677694.1"/>
    </source>
</evidence>
<sequence>MEISANLDCNIEKDDWEKFVDRLEQYFMANDVTDSEKMRAIMLSKVNAETYDVIAKVCKPKKPREKEYHAIVKAMSEYIKPLASNSVYRNDFRLRMQQNNESISGYVAALQTLAMDSKFPENHADDQILDQLIIGLRSKNIKAELLKIIDPKLDVA</sequence>
<reference evidence="1" key="1">
    <citation type="submission" date="2023-04" db="EMBL/GenBank/DDBJ databases">
        <title>A chromosome-level genome assembly of the parasitoid wasp Eretmocerus hayati.</title>
        <authorList>
            <person name="Zhong Y."/>
            <person name="Liu S."/>
            <person name="Liu Y."/>
        </authorList>
    </citation>
    <scope>NUCLEOTIDE SEQUENCE</scope>
    <source>
        <strain evidence="1">ZJU_SS_LIU_2023</strain>
    </source>
</reference>
<dbReference type="EMBL" id="CM056742">
    <property type="protein sequence ID" value="KAJ8677694.1"/>
    <property type="molecule type" value="Genomic_DNA"/>
</dbReference>
<keyword evidence="2" id="KW-1185">Reference proteome</keyword>
<gene>
    <name evidence="1" type="ORF">QAD02_013481</name>
</gene>
<name>A0ACC2P296_9HYME</name>
<dbReference type="Proteomes" id="UP001239111">
    <property type="component" value="Chromosome 2"/>
</dbReference>
<accession>A0ACC2P296</accession>
<proteinExistence type="predicted"/>